<evidence type="ECO:0000259" key="7">
    <source>
        <dbReference type="Pfam" id="PF20520"/>
    </source>
</evidence>
<comment type="caution">
    <text evidence="8">The sequence shown here is derived from an EMBL/GenBank/DDBJ whole genome shotgun (WGS) entry which is preliminary data.</text>
</comment>
<keyword evidence="6" id="KW-0732">Signal</keyword>
<comment type="subcellular location">
    <subcellularLocation>
        <location evidence="1">Membrane</location>
        <topology evidence="1">Single-pass membrane protein</topology>
    </subcellularLocation>
</comment>
<sequence length="318" mass="34145">MMVVPLVALLLVALVPKGLLASPSTVPAFLWSPHHELVSNNGLEGTVNYQVFSPKDLANSVISQAGWSNLLCKGKEVQKPLDLALLFVGRELHSSDLSLNKKADPALLDLLKTSFTRSNFSMAFPYVSASEEEKLENLLVSGFAEACGHDLGIGNVAFLGSCAVEDANHEESAALHSIEDFLTKRKEESDKGATDLVVFCNGDSLPSKNVDSAQSEGEILSKLVSSVEQSGAKYSVLYVSEPSWSIQYPYRELQRFLAESGTGNGSANSTLCDEVCQIKSSLLEGLLVGIVLLIILISGLCCMMGIDTPSRFEAPQES</sequence>
<accession>A0A835C6G6</accession>
<feature type="signal peptide" evidence="6">
    <location>
        <begin position="1"/>
        <end position="21"/>
    </location>
</feature>
<keyword evidence="3 5" id="KW-1133">Transmembrane helix</keyword>
<protein>
    <submittedName>
        <fullName evidence="8">Putative transmembrane protein</fullName>
    </submittedName>
</protein>
<dbReference type="GO" id="GO:0016020">
    <property type="term" value="C:membrane"/>
    <property type="evidence" value="ECO:0007669"/>
    <property type="project" value="UniProtKB-SubCell"/>
</dbReference>
<gene>
    <name evidence="8" type="ORF">G2W53_016029</name>
</gene>
<evidence type="ECO:0000256" key="4">
    <source>
        <dbReference type="ARBA" id="ARBA00023136"/>
    </source>
</evidence>
<keyword evidence="9" id="KW-1185">Reference proteome</keyword>
<dbReference type="Pfam" id="PF20520">
    <property type="entry name" value="Ac45-VOA1_TM"/>
    <property type="match status" value="1"/>
</dbReference>
<reference evidence="8" key="1">
    <citation type="submission" date="2020-09" db="EMBL/GenBank/DDBJ databases">
        <title>Genome-Enabled Discovery of Anthraquinone Biosynthesis in Senna tora.</title>
        <authorList>
            <person name="Kang S.-H."/>
            <person name="Pandey R.P."/>
            <person name="Lee C.-M."/>
            <person name="Sim J.-S."/>
            <person name="Jeong J.-T."/>
            <person name="Choi B.-S."/>
            <person name="Jung M."/>
            <person name="Ginzburg D."/>
            <person name="Zhao K."/>
            <person name="Won S.Y."/>
            <person name="Oh T.-J."/>
            <person name="Yu Y."/>
            <person name="Kim N.-H."/>
            <person name="Lee O.R."/>
            <person name="Lee T.-H."/>
            <person name="Bashyal P."/>
            <person name="Kim T.-S."/>
            <person name="Lee W.-H."/>
            <person name="Kawkins C."/>
            <person name="Kim C.-K."/>
            <person name="Kim J.S."/>
            <person name="Ahn B.O."/>
            <person name="Rhee S.Y."/>
            <person name="Sohng J.K."/>
        </authorList>
    </citation>
    <scope>NUCLEOTIDE SEQUENCE</scope>
    <source>
        <tissue evidence="8">Leaf</tissue>
    </source>
</reference>
<feature type="domain" description="V-type proton ATPase subunit S1/VOA1 transmembrane" evidence="7">
    <location>
        <begin position="282"/>
        <end position="313"/>
    </location>
</feature>
<dbReference type="EMBL" id="JAAIUW010000005">
    <property type="protein sequence ID" value="KAF7833696.1"/>
    <property type="molecule type" value="Genomic_DNA"/>
</dbReference>
<evidence type="ECO:0000256" key="3">
    <source>
        <dbReference type="ARBA" id="ARBA00022989"/>
    </source>
</evidence>
<dbReference type="PANTHER" id="PTHR35285">
    <property type="entry name" value="2-C-METHYL-D-ERYTHRITOL 4-PHOSPHATE CYTIDYLYLTRANSFERASE"/>
    <property type="match status" value="1"/>
</dbReference>
<evidence type="ECO:0000256" key="2">
    <source>
        <dbReference type="ARBA" id="ARBA00022692"/>
    </source>
</evidence>
<dbReference type="InterPro" id="IPR046756">
    <property type="entry name" value="VAS1/VOA1_TM"/>
</dbReference>
<name>A0A835C6G6_9FABA</name>
<feature type="chain" id="PRO_5033016065" evidence="6">
    <location>
        <begin position="22"/>
        <end position="318"/>
    </location>
</feature>
<keyword evidence="2 5" id="KW-0812">Transmembrane</keyword>
<keyword evidence="4 5" id="KW-0472">Membrane</keyword>
<dbReference type="AlphaFoldDB" id="A0A835C6G6"/>
<dbReference type="OrthoDB" id="2018140at2759"/>
<organism evidence="8 9">
    <name type="scientific">Senna tora</name>
    <dbReference type="NCBI Taxonomy" id="362788"/>
    <lineage>
        <taxon>Eukaryota</taxon>
        <taxon>Viridiplantae</taxon>
        <taxon>Streptophyta</taxon>
        <taxon>Embryophyta</taxon>
        <taxon>Tracheophyta</taxon>
        <taxon>Spermatophyta</taxon>
        <taxon>Magnoliopsida</taxon>
        <taxon>eudicotyledons</taxon>
        <taxon>Gunneridae</taxon>
        <taxon>Pentapetalae</taxon>
        <taxon>rosids</taxon>
        <taxon>fabids</taxon>
        <taxon>Fabales</taxon>
        <taxon>Fabaceae</taxon>
        <taxon>Caesalpinioideae</taxon>
        <taxon>Cassia clade</taxon>
        <taxon>Senna</taxon>
    </lineage>
</organism>
<dbReference type="Proteomes" id="UP000634136">
    <property type="component" value="Unassembled WGS sequence"/>
</dbReference>
<dbReference type="PANTHER" id="PTHR35285:SF1">
    <property type="entry name" value="2-C-METHYL-D-ERYTHRITOL 4-PHOSPHATE CYTIDYLYLTRANSFERASE"/>
    <property type="match status" value="1"/>
</dbReference>
<evidence type="ECO:0000256" key="5">
    <source>
        <dbReference type="SAM" id="Phobius"/>
    </source>
</evidence>
<evidence type="ECO:0000256" key="1">
    <source>
        <dbReference type="ARBA" id="ARBA00004167"/>
    </source>
</evidence>
<feature type="transmembrane region" description="Helical" evidence="5">
    <location>
        <begin position="286"/>
        <end position="306"/>
    </location>
</feature>
<evidence type="ECO:0000256" key="6">
    <source>
        <dbReference type="SAM" id="SignalP"/>
    </source>
</evidence>
<proteinExistence type="predicted"/>
<evidence type="ECO:0000313" key="8">
    <source>
        <dbReference type="EMBL" id="KAF7833696.1"/>
    </source>
</evidence>
<evidence type="ECO:0000313" key="9">
    <source>
        <dbReference type="Proteomes" id="UP000634136"/>
    </source>
</evidence>